<proteinExistence type="predicted"/>
<dbReference type="InterPro" id="IPR037379">
    <property type="entry name" value="WDR74/Nsa1"/>
</dbReference>
<dbReference type="Proteomes" id="UP001230188">
    <property type="component" value="Unassembled WGS sequence"/>
</dbReference>
<comment type="caution">
    <text evidence="2">The sequence shown here is derived from an EMBL/GenBank/DDBJ whole genome shotgun (WGS) entry which is preliminary data.</text>
</comment>
<dbReference type="PANTHER" id="PTHR16038">
    <property type="entry name" value="NOP SEVEN ASSOCIATED PROTEIN 1"/>
    <property type="match status" value="1"/>
</dbReference>
<dbReference type="AlphaFoldDB" id="A0AAD7XGJ5"/>
<keyword evidence="3" id="KW-1185">Reference proteome</keyword>
<dbReference type="InterPro" id="IPR015943">
    <property type="entry name" value="WD40/YVTN_repeat-like_dom_sf"/>
</dbReference>
<accession>A0AAD7XGJ5</accession>
<dbReference type="Gene3D" id="2.130.10.10">
    <property type="entry name" value="YVTN repeat-like/Quinoprotein amine dehydrogenase"/>
    <property type="match status" value="2"/>
</dbReference>
<evidence type="ECO:0000313" key="3">
    <source>
        <dbReference type="Proteomes" id="UP001230188"/>
    </source>
</evidence>
<gene>
    <name evidence="2" type="ORF">CTAYLR_006854</name>
</gene>
<reference evidence="2" key="1">
    <citation type="submission" date="2023-01" db="EMBL/GenBank/DDBJ databases">
        <title>Metagenome sequencing of chrysophaentin producing Chrysophaeum taylorii.</title>
        <authorList>
            <person name="Davison J."/>
            <person name="Bewley C."/>
        </authorList>
    </citation>
    <scope>NUCLEOTIDE SEQUENCE</scope>
    <source>
        <strain evidence="2">NIES-1699</strain>
    </source>
</reference>
<feature type="compositionally biased region" description="Acidic residues" evidence="1">
    <location>
        <begin position="321"/>
        <end position="331"/>
    </location>
</feature>
<dbReference type="GO" id="GO:0005730">
    <property type="term" value="C:nucleolus"/>
    <property type="evidence" value="ECO:0007669"/>
    <property type="project" value="InterPro"/>
</dbReference>
<dbReference type="PANTHER" id="PTHR16038:SF4">
    <property type="entry name" value="WD REPEAT-CONTAINING PROTEIN 74"/>
    <property type="match status" value="1"/>
</dbReference>
<organism evidence="2 3">
    <name type="scientific">Chrysophaeum taylorii</name>
    <dbReference type="NCBI Taxonomy" id="2483200"/>
    <lineage>
        <taxon>Eukaryota</taxon>
        <taxon>Sar</taxon>
        <taxon>Stramenopiles</taxon>
        <taxon>Ochrophyta</taxon>
        <taxon>Pelagophyceae</taxon>
        <taxon>Pelagomonadales</taxon>
        <taxon>Pelagomonadaceae</taxon>
        <taxon>Chrysophaeum</taxon>
    </lineage>
</organism>
<dbReference type="SUPFAM" id="SSF50978">
    <property type="entry name" value="WD40 repeat-like"/>
    <property type="match status" value="1"/>
</dbReference>
<feature type="region of interest" description="Disordered" evidence="1">
    <location>
        <begin position="317"/>
        <end position="337"/>
    </location>
</feature>
<dbReference type="GO" id="GO:0042273">
    <property type="term" value="P:ribosomal large subunit biogenesis"/>
    <property type="evidence" value="ECO:0007669"/>
    <property type="project" value="InterPro"/>
</dbReference>
<dbReference type="EMBL" id="JAQMWT010000673">
    <property type="protein sequence ID" value="KAJ8598453.1"/>
    <property type="molecule type" value="Genomic_DNA"/>
</dbReference>
<name>A0AAD7XGJ5_9STRA</name>
<evidence type="ECO:0000313" key="2">
    <source>
        <dbReference type="EMBL" id="KAJ8598453.1"/>
    </source>
</evidence>
<dbReference type="InterPro" id="IPR036322">
    <property type="entry name" value="WD40_repeat_dom_sf"/>
</dbReference>
<evidence type="ECO:0000256" key="1">
    <source>
        <dbReference type="SAM" id="MobiDB-lite"/>
    </source>
</evidence>
<sequence length="337" mass="36724">MWRLVCGDETGLLKVVDVKSSATRLVSTSCSQARSRGVKALAQRFDGQFLCARASGELETWEEAAAGFEDDAWELVASCPGLVGECVGLGCVDEAVVSCSDDGRVQVTSGATSSAGDRSTFDVEGSVSAFDCREGLVAVGGREHELSVWDLATSERRWRARNVPNDKLDMRRPVFVGAARFASDHELVIGTKYKELRVYDARAQRRPVAETVEAMDHAVRQLILLGGDRALVGDVAGNVVTFDLKKLRVVERLVGPAGSTRALARHPSIDTFVAAAGLDRHCHVWDTTRRDKTPIASVYCMQRLNALLWLPDRPAAKLDNQEEEEEEEGSFDADSVV</sequence>
<dbReference type="GO" id="GO:0030687">
    <property type="term" value="C:preribosome, large subunit precursor"/>
    <property type="evidence" value="ECO:0007669"/>
    <property type="project" value="TreeGrafter"/>
</dbReference>
<protein>
    <submittedName>
        <fullName evidence="2">Uncharacterized protein</fullName>
    </submittedName>
</protein>